<dbReference type="Proteomes" id="UP001272940">
    <property type="component" value="Unassembled WGS sequence"/>
</dbReference>
<dbReference type="InterPro" id="IPR035965">
    <property type="entry name" value="PAS-like_dom_sf"/>
</dbReference>
<dbReference type="PROSITE" id="PS50112">
    <property type="entry name" value="PAS"/>
    <property type="match status" value="2"/>
</dbReference>
<keyword evidence="15" id="KW-1185">Reference proteome</keyword>
<dbReference type="PANTHER" id="PTHR43065:SF49">
    <property type="entry name" value="HISTIDINE KINASE"/>
    <property type="match status" value="1"/>
</dbReference>
<dbReference type="InterPro" id="IPR036097">
    <property type="entry name" value="HisK_dim/P_sf"/>
</dbReference>
<dbReference type="SMART" id="SM00387">
    <property type="entry name" value="HATPase_c"/>
    <property type="match status" value="1"/>
</dbReference>
<dbReference type="PRINTS" id="PR00344">
    <property type="entry name" value="BCTRLSENSOR"/>
</dbReference>
<dbReference type="Pfam" id="PF00989">
    <property type="entry name" value="PAS"/>
    <property type="match status" value="1"/>
</dbReference>
<dbReference type="InterPro" id="IPR003661">
    <property type="entry name" value="HisK_dim/P_dom"/>
</dbReference>
<dbReference type="InterPro" id="IPR004358">
    <property type="entry name" value="Sig_transdc_His_kin-like_C"/>
</dbReference>
<evidence type="ECO:0000256" key="1">
    <source>
        <dbReference type="ARBA" id="ARBA00000085"/>
    </source>
</evidence>
<dbReference type="SUPFAM" id="SSF47384">
    <property type="entry name" value="Homodimeric domain of signal transducing histidine kinase"/>
    <property type="match status" value="1"/>
</dbReference>
<feature type="domain" description="PAS" evidence="12">
    <location>
        <begin position="111"/>
        <end position="184"/>
    </location>
</feature>
<feature type="domain" description="Response regulatory" evidence="11">
    <location>
        <begin position="499"/>
        <end position="610"/>
    </location>
</feature>
<gene>
    <name evidence="14" type="ORF">NJD11_09975</name>
</gene>
<evidence type="ECO:0000256" key="8">
    <source>
        <dbReference type="ARBA" id="ARBA00023012"/>
    </source>
</evidence>
<dbReference type="PROSITE" id="PS50109">
    <property type="entry name" value="HIS_KIN"/>
    <property type="match status" value="1"/>
</dbReference>
<keyword evidence="7" id="KW-0067">ATP-binding</keyword>
<dbReference type="SMART" id="SM00086">
    <property type="entry name" value="PAC"/>
    <property type="match status" value="2"/>
</dbReference>
<dbReference type="SUPFAM" id="SSF55785">
    <property type="entry name" value="PYP-like sensor domain (PAS domain)"/>
    <property type="match status" value="2"/>
</dbReference>
<evidence type="ECO:0000259" key="12">
    <source>
        <dbReference type="PROSITE" id="PS50112"/>
    </source>
</evidence>
<dbReference type="Pfam" id="PF13426">
    <property type="entry name" value="PAS_9"/>
    <property type="match status" value="1"/>
</dbReference>
<evidence type="ECO:0000256" key="9">
    <source>
        <dbReference type="PROSITE-ProRule" id="PRU00169"/>
    </source>
</evidence>
<evidence type="ECO:0000313" key="15">
    <source>
        <dbReference type="Proteomes" id="UP001272940"/>
    </source>
</evidence>
<keyword evidence="5" id="KW-0547">Nucleotide-binding</keyword>
<evidence type="ECO:0000259" key="11">
    <source>
        <dbReference type="PROSITE" id="PS50110"/>
    </source>
</evidence>
<comment type="caution">
    <text evidence="14">The sequence shown here is derived from an EMBL/GenBank/DDBJ whole genome shotgun (WGS) entry which is preliminary data.</text>
</comment>
<dbReference type="CDD" id="cd00082">
    <property type="entry name" value="HisKA"/>
    <property type="match status" value="1"/>
</dbReference>
<keyword evidence="4" id="KW-0808">Transferase</keyword>
<keyword evidence="3 9" id="KW-0597">Phosphoprotein</keyword>
<dbReference type="InterPro" id="IPR011006">
    <property type="entry name" value="CheY-like_superfamily"/>
</dbReference>
<dbReference type="PROSITE" id="PS50110">
    <property type="entry name" value="RESPONSE_REGULATORY"/>
    <property type="match status" value="1"/>
</dbReference>
<feature type="domain" description="PAC" evidence="13">
    <location>
        <begin position="186"/>
        <end position="238"/>
    </location>
</feature>
<name>A0ABU4KQH0_BREVE</name>
<evidence type="ECO:0000256" key="3">
    <source>
        <dbReference type="ARBA" id="ARBA00022553"/>
    </source>
</evidence>
<dbReference type="InterPro" id="IPR001610">
    <property type="entry name" value="PAC"/>
</dbReference>
<evidence type="ECO:0000256" key="6">
    <source>
        <dbReference type="ARBA" id="ARBA00022777"/>
    </source>
</evidence>
<feature type="domain" description="Histidine kinase" evidence="10">
    <location>
        <begin position="258"/>
        <end position="477"/>
    </location>
</feature>
<dbReference type="Pfam" id="PF00072">
    <property type="entry name" value="Response_reg"/>
    <property type="match status" value="1"/>
</dbReference>
<dbReference type="PANTHER" id="PTHR43065">
    <property type="entry name" value="SENSOR HISTIDINE KINASE"/>
    <property type="match status" value="1"/>
</dbReference>
<dbReference type="InterPro" id="IPR013767">
    <property type="entry name" value="PAS_fold"/>
</dbReference>
<evidence type="ECO:0000256" key="7">
    <source>
        <dbReference type="ARBA" id="ARBA00022840"/>
    </source>
</evidence>
<dbReference type="Gene3D" id="3.40.50.2300">
    <property type="match status" value="1"/>
</dbReference>
<evidence type="ECO:0000313" key="14">
    <source>
        <dbReference type="EMBL" id="MDX2335261.1"/>
    </source>
</evidence>
<organism evidence="14 15">
    <name type="scientific">Brevundimonas vesicularis</name>
    <name type="common">Pseudomonas vesicularis</name>
    <dbReference type="NCBI Taxonomy" id="41276"/>
    <lineage>
        <taxon>Bacteria</taxon>
        <taxon>Pseudomonadati</taxon>
        <taxon>Pseudomonadota</taxon>
        <taxon>Alphaproteobacteria</taxon>
        <taxon>Caulobacterales</taxon>
        <taxon>Caulobacteraceae</taxon>
        <taxon>Brevundimonas</taxon>
    </lineage>
</organism>
<dbReference type="SMART" id="SM00388">
    <property type="entry name" value="HisKA"/>
    <property type="match status" value="1"/>
</dbReference>
<dbReference type="SUPFAM" id="SSF55874">
    <property type="entry name" value="ATPase domain of HSP90 chaperone/DNA topoisomerase II/histidine kinase"/>
    <property type="match status" value="1"/>
</dbReference>
<dbReference type="InterPro" id="IPR005467">
    <property type="entry name" value="His_kinase_dom"/>
</dbReference>
<sequence>MLDENGYVSSWNPGAQRFKGYRADEIVGQHFSRFYTPEDRASDLPKRALAEAAEQGRFEHEGWRLRQDGTRFWAHVVIDPIRDPAGKVIGFAKVTRDLTERRAAEEQLRLSQEQFQLLVNGVTDYAIYMLDPSGLVSSWNSGAERIKGFRRDEIVGEHFSRFYTAEDREAGLPERALETATADGRFEKEGWRLRKDGSRFWAHVIIDAVRNDDGAIIGFAKVTRDITERMESQRQLEAAREALFQSQKLEAIGQLTGGIAHDFNNLLSAVLGSLDLVRKRLPFDPRISPLIDNAILGAERGAALTQRMLAFARKQDLETRPTDLPALVGGMRDFLQRTIGPRIEIETEFPRGLAPILTDPVQLETTLLNLAVNARDAMPDAGVIRIGASAAKVKAGDPLLAPGDYVKLYVSDTGEGMDPATLARAADPFFTTKGVGKGTGLGLSMIHGLMAQTGGRLQIDSQPGEGTTVTLWLRVAEGAEGLSAIPTVDPVQAGKALLRILAVDDDPLVLINTTALLEDLGHEVITASSGKQALVHLKSDVPLDLMVTDHVMPQMSGFELILEAKRLRPGLPALITSGFAELDTVDNDELLRLPKPFNQADLERAVWSAVEGDIQS</sequence>
<dbReference type="Pfam" id="PF02518">
    <property type="entry name" value="HATPase_c"/>
    <property type="match status" value="1"/>
</dbReference>
<dbReference type="EC" id="2.7.13.3" evidence="2"/>
<evidence type="ECO:0000259" key="10">
    <source>
        <dbReference type="PROSITE" id="PS50109"/>
    </source>
</evidence>
<feature type="domain" description="PAS" evidence="12">
    <location>
        <begin position="1"/>
        <end position="56"/>
    </location>
</feature>
<dbReference type="CDD" id="cd00130">
    <property type="entry name" value="PAS"/>
    <property type="match status" value="2"/>
</dbReference>
<evidence type="ECO:0000256" key="5">
    <source>
        <dbReference type="ARBA" id="ARBA00022741"/>
    </source>
</evidence>
<dbReference type="Gene3D" id="3.30.450.20">
    <property type="entry name" value="PAS domain"/>
    <property type="match status" value="2"/>
</dbReference>
<dbReference type="EMBL" id="JAMYEC010000005">
    <property type="protein sequence ID" value="MDX2335261.1"/>
    <property type="molecule type" value="Genomic_DNA"/>
</dbReference>
<comment type="catalytic activity">
    <reaction evidence="1">
        <text>ATP + protein L-histidine = ADP + protein N-phospho-L-histidine.</text>
        <dbReference type="EC" id="2.7.13.3"/>
    </reaction>
</comment>
<evidence type="ECO:0000256" key="2">
    <source>
        <dbReference type="ARBA" id="ARBA00012438"/>
    </source>
</evidence>
<evidence type="ECO:0000259" key="13">
    <source>
        <dbReference type="PROSITE" id="PS50113"/>
    </source>
</evidence>
<reference evidence="14 15" key="1">
    <citation type="journal article" date="2023" name="FEMS Microbes">
        <title>Whole genomes of deep-sea sponge-associated bacteria exhibit high novel natural product potential.</title>
        <authorList>
            <person name="Hesketh-Best P.J."/>
            <person name="January G.G."/>
            <person name="Koch M.J."/>
            <person name="Warburton P.J."/>
            <person name="Howell K.L."/>
            <person name="Upton M."/>
        </authorList>
    </citation>
    <scope>NUCLEOTIDE SEQUENCE [LARGE SCALE GENOMIC DNA]</scope>
    <source>
        <strain evidence="14 15">PC206-O</strain>
    </source>
</reference>
<dbReference type="SMART" id="SM00448">
    <property type="entry name" value="REC"/>
    <property type="match status" value="1"/>
</dbReference>
<accession>A0ABU4KQH0</accession>
<dbReference type="SMART" id="SM00091">
    <property type="entry name" value="PAS"/>
    <property type="match status" value="2"/>
</dbReference>
<dbReference type="InterPro" id="IPR001789">
    <property type="entry name" value="Sig_transdc_resp-reg_receiver"/>
</dbReference>
<feature type="modified residue" description="4-aspartylphosphate" evidence="9">
    <location>
        <position position="549"/>
    </location>
</feature>
<evidence type="ECO:0000256" key="4">
    <source>
        <dbReference type="ARBA" id="ARBA00022679"/>
    </source>
</evidence>
<protein>
    <recommendedName>
        <fullName evidence="2">histidine kinase</fullName>
        <ecNumber evidence="2">2.7.13.3</ecNumber>
    </recommendedName>
</protein>
<dbReference type="Gene3D" id="1.10.287.130">
    <property type="match status" value="1"/>
</dbReference>
<dbReference type="SUPFAM" id="SSF52172">
    <property type="entry name" value="CheY-like"/>
    <property type="match status" value="1"/>
</dbReference>
<dbReference type="PROSITE" id="PS50113">
    <property type="entry name" value="PAC"/>
    <property type="match status" value="2"/>
</dbReference>
<dbReference type="NCBIfam" id="TIGR00229">
    <property type="entry name" value="sensory_box"/>
    <property type="match status" value="2"/>
</dbReference>
<dbReference type="InterPro" id="IPR003594">
    <property type="entry name" value="HATPase_dom"/>
</dbReference>
<dbReference type="InterPro" id="IPR000014">
    <property type="entry name" value="PAS"/>
</dbReference>
<feature type="domain" description="PAC" evidence="13">
    <location>
        <begin position="58"/>
        <end position="110"/>
    </location>
</feature>
<keyword evidence="8" id="KW-0902">Two-component regulatory system</keyword>
<keyword evidence="6" id="KW-0418">Kinase</keyword>
<dbReference type="InterPro" id="IPR000700">
    <property type="entry name" value="PAS-assoc_C"/>
</dbReference>
<dbReference type="Gene3D" id="3.30.565.10">
    <property type="entry name" value="Histidine kinase-like ATPase, C-terminal domain"/>
    <property type="match status" value="1"/>
</dbReference>
<dbReference type="InterPro" id="IPR036890">
    <property type="entry name" value="HATPase_C_sf"/>
</dbReference>
<proteinExistence type="predicted"/>